<dbReference type="PROSITE" id="PS00211">
    <property type="entry name" value="ABC_TRANSPORTER_1"/>
    <property type="match status" value="1"/>
</dbReference>
<evidence type="ECO:0000313" key="12">
    <source>
        <dbReference type="Proteomes" id="UP001191082"/>
    </source>
</evidence>
<dbReference type="InterPro" id="IPR050388">
    <property type="entry name" value="ABC_Ni/Peptide_Import"/>
</dbReference>
<sequence length="294" mass="31560">MSALLDIQGLNIRLGRRGPRLLRDVSLRVQRGEVHGLVGESGAGKSMIGKTIAGLLPPTVRQVSGTITLDGTDLSALGKHKRRRMIGARTAIIPQDPLSALNPCRRVGPQVTDRLVHILGWDRSRAEARALELFNEVSIRAPERVLRAYPHELSGGMRQRVLIAAAFAAEPELIIADEPTTALDVTVQRQILRLIADMQARHGTALLFVTHDMGVVAKICQSVSVLFAGTVVSQTPVEALFAGDGGHPYARALIQATPRYDAPDDSLLPVPPSIIEGLRHDIAAADAAWGNGHG</sequence>
<keyword evidence="8" id="KW-1278">Translocase</keyword>
<evidence type="ECO:0000313" key="11">
    <source>
        <dbReference type="EMBL" id="TMV13017.1"/>
    </source>
</evidence>
<evidence type="ECO:0000256" key="5">
    <source>
        <dbReference type="ARBA" id="ARBA00022519"/>
    </source>
</evidence>
<evidence type="ECO:0000256" key="3">
    <source>
        <dbReference type="ARBA" id="ARBA00022448"/>
    </source>
</evidence>
<name>A0ABY2X9G2_9RHOB</name>
<dbReference type="InterPro" id="IPR003593">
    <property type="entry name" value="AAA+_ATPase"/>
</dbReference>
<dbReference type="SMART" id="SM00382">
    <property type="entry name" value="AAA"/>
    <property type="match status" value="1"/>
</dbReference>
<dbReference type="PROSITE" id="PS50893">
    <property type="entry name" value="ABC_TRANSPORTER_2"/>
    <property type="match status" value="1"/>
</dbReference>
<gene>
    <name evidence="11" type="ORF">FGK64_09510</name>
</gene>
<reference evidence="11 12" key="1">
    <citation type="submission" date="2019-05" db="EMBL/GenBank/DDBJ databases">
        <title>Marivita sp. nov. isolated from sea sediment.</title>
        <authorList>
            <person name="Kim W."/>
        </authorList>
    </citation>
    <scope>NUCLEOTIDE SEQUENCE [LARGE SCALE GENOMIC DNA]</scope>
    <source>
        <strain evidence="11 12">CAU 1492</strain>
    </source>
</reference>
<evidence type="ECO:0000256" key="8">
    <source>
        <dbReference type="ARBA" id="ARBA00022967"/>
    </source>
</evidence>
<dbReference type="PANTHER" id="PTHR43297:SF14">
    <property type="entry name" value="ATPASE AAA-TYPE CORE DOMAIN-CONTAINING PROTEIN"/>
    <property type="match status" value="1"/>
</dbReference>
<comment type="subcellular location">
    <subcellularLocation>
        <location evidence="1">Cell inner membrane</location>
        <topology evidence="1">Peripheral membrane protein</topology>
    </subcellularLocation>
</comment>
<dbReference type="RefSeq" id="WP_138863573.1">
    <property type="nucleotide sequence ID" value="NZ_VCPC01000002.1"/>
</dbReference>
<comment type="similarity">
    <text evidence="2">Belongs to the ABC transporter superfamily.</text>
</comment>
<feature type="domain" description="ABC transporter" evidence="10">
    <location>
        <begin position="7"/>
        <end position="253"/>
    </location>
</feature>
<dbReference type="PANTHER" id="PTHR43297">
    <property type="entry name" value="OLIGOPEPTIDE TRANSPORT ATP-BINDING PROTEIN APPD"/>
    <property type="match status" value="1"/>
</dbReference>
<comment type="caution">
    <text evidence="11">The sequence shown here is derived from an EMBL/GenBank/DDBJ whole genome shotgun (WGS) entry which is preliminary data.</text>
</comment>
<evidence type="ECO:0000256" key="7">
    <source>
        <dbReference type="ARBA" id="ARBA00022840"/>
    </source>
</evidence>
<dbReference type="GO" id="GO:0005524">
    <property type="term" value="F:ATP binding"/>
    <property type="evidence" value="ECO:0007669"/>
    <property type="project" value="UniProtKB-KW"/>
</dbReference>
<keyword evidence="12" id="KW-1185">Reference proteome</keyword>
<evidence type="ECO:0000256" key="1">
    <source>
        <dbReference type="ARBA" id="ARBA00004417"/>
    </source>
</evidence>
<dbReference type="EMBL" id="VCPC01000002">
    <property type="protein sequence ID" value="TMV13017.1"/>
    <property type="molecule type" value="Genomic_DNA"/>
</dbReference>
<dbReference type="InterPro" id="IPR003439">
    <property type="entry name" value="ABC_transporter-like_ATP-bd"/>
</dbReference>
<keyword evidence="5" id="KW-0997">Cell inner membrane</keyword>
<protein>
    <submittedName>
        <fullName evidence="11">ABC transporter ATP-binding protein</fullName>
    </submittedName>
</protein>
<dbReference type="SUPFAM" id="SSF52540">
    <property type="entry name" value="P-loop containing nucleoside triphosphate hydrolases"/>
    <property type="match status" value="1"/>
</dbReference>
<dbReference type="InterPro" id="IPR027417">
    <property type="entry name" value="P-loop_NTPase"/>
</dbReference>
<dbReference type="InterPro" id="IPR017871">
    <property type="entry name" value="ABC_transporter-like_CS"/>
</dbReference>
<keyword evidence="6" id="KW-0547">Nucleotide-binding</keyword>
<organism evidence="11 12">
    <name type="scientific">Arenibacterium halophilum</name>
    <dbReference type="NCBI Taxonomy" id="2583821"/>
    <lineage>
        <taxon>Bacteria</taxon>
        <taxon>Pseudomonadati</taxon>
        <taxon>Pseudomonadota</taxon>
        <taxon>Alphaproteobacteria</taxon>
        <taxon>Rhodobacterales</taxon>
        <taxon>Paracoccaceae</taxon>
        <taxon>Arenibacterium</taxon>
    </lineage>
</organism>
<accession>A0ABY2X9G2</accession>
<keyword evidence="9" id="KW-0472">Membrane</keyword>
<dbReference type="CDD" id="cd03257">
    <property type="entry name" value="ABC_NikE_OppD_transporters"/>
    <property type="match status" value="1"/>
</dbReference>
<dbReference type="Pfam" id="PF00005">
    <property type="entry name" value="ABC_tran"/>
    <property type="match status" value="1"/>
</dbReference>
<evidence type="ECO:0000256" key="9">
    <source>
        <dbReference type="ARBA" id="ARBA00023136"/>
    </source>
</evidence>
<keyword evidence="4" id="KW-1003">Cell membrane</keyword>
<proteinExistence type="inferred from homology"/>
<keyword evidence="7 11" id="KW-0067">ATP-binding</keyword>
<evidence type="ECO:0000256" key="4">
    <source>
        <dbReference type="ARBA" id="ARBA00022475"/>
    </source>
</evidence>
<evidence type="ECO:0000256" key="6">
    <source>
        <dbReference type="ARBA" id="ARBA00022741"/>
    </source>
</evidence>
<evidence type="ECO:0000259" key="10">
    <source>
        <dbReference type="PROSITE" id="PS50893"/>
    </source>
</evidence>
<evidence type="ECO:0000256" key="2">
    <source>
        <dbReference type="ARBA" id="ARBA00005417"/>
    </source>
</evidence>
<dbReference type="Proteomes" id="UP001191082">
    <property type="component" value="Unassembled WGS sequence"/>
</dbReference>
<dbReference type="Gene3D" id="3.40.50.300">
    <property type="entry name" value="P-loop containing nucleotide triphosphate hydrolases"/>
    <property type="match status" value="1"/>
</dbReference>
<keyword evidence="3" id="KW-0813">Transport</keyword>